<sequence>MNRRLRVAAQSLVCAALSLTALTAGTAAAAPPPSAASADPAPGTRSERPRLPATTGPYAVGRDTLHLVDGSRTDPWVPEAGARELMVTVYYPARRGTGGPARYATTEEARLLLRNLGLEGVVRPETVSGTVTRSRTGARPLPGSHPLVLLSPGLSAGRYSLTSLAEDLASRGYLVAAVDHAYESFGTSFPGGRVLTCVACEQAETGEDLRRATEGRARDLTFVLDQLTGGRPDLPYARLIDRARIGVAGHSLGGATSIPAMAADGRFRAGLNMDGAFHAPVPPGGLGGRPVLMLGTDDEVHRPGGRDATWDATWRGLDGWKRWLTVAGADHNSFTDHPVLAPYLATPAARAGTAPAGEQLVATTRGVVAAHFDRHLNGIPQAVLDGPVPDQPLVRYHRP</sequence>
<comment type="caution">
    <text evidence="6">The sequence shown here is derived from an EMBL/GenBank/DDBJ whole genome shotgun (WGS) entry which is preliminary data.</text>
</comment>
<gene>
    <name evidence="6" type="ORF">IHE55_00885</name>
</gene>
<dbReference type="RefSeq" id="WP_197987252.1">
    <property type="nucleotide sequence ID" value="NZ_JACYXC010000001.1"/>
</dbReference>
<reference evidence="6 7" key="1">
    <citation type="submission" date="2020-09" db="EMBL/GenBank/DDBJ databases">
        <title>Biosynthesis of the nuclear factor of activated T cells inhibitor NFAT-133 and its congeners in Streptomyces pactum.</title>
        <authorList>
            <person name="Zhou W."/>
            <person name="Posri P."/>
            <person name="Abugrain M.E."/>
            <person name="Weisberg A.J."/>
            <person name="Chang J.H."/>
            <person name="Mahmud T."/>
        </authorList>
    </citation>
    <scope>NUCLEOTIDE SEQUENCE [LARGE SCALE GENOMIC DNA]</scope>
    <source>
        <strain evidence="6 7">ATCC 27456</strain>
    </source>
</reference>
<evidence type="ECO:0000256" key="3">
    <source>
        <dbReference type="ARBA" id="ARBA00023098"/>
    </source>
</evidence>
<dbReference type="SUPFAM" id="SSF53474">
    <property type="entry name" value="alpha/beta-Hydrolases"/>
    <property type="match status" value="1"/>
</dbReference>
<dbReference type="PANTHER" id="PTHR10272">
    <property type="entry name" value="PLATELET-ACTIVATING FACTOR ACETYLHYDROLASE"/>
    <property type="match status" value="1"/>
</dbReference>
<keyword evidence="2" id="KW-0442">Lipid degradation</keyword>
<dbReference type="PANTHER" id="PTHR10272:SF0">
    <property type="entry name" value="PLATELET-ACTIVATING FACTOR ACETYLHYDROLASE"/>
    <property type="match status" value="1"/>
</dbReference>
<proteinExistence type="predicted"/>
<dbReference type="EMBL" id="JACYXC010000001">
    <property type="protein sequence ID" value="MBH5333431.1"/>
    <property type="molecule type" value="Genomic_DNA"/>
</dbReference>
<organism evidence="6 7">
    <name type="scientific">Streptomyces pactum</name>
    <dbReference type="NCBI Taxonomy" id="68249"/>
    <lineage>
        <taxon>Bacteria</taxon>
        <taxon>Bacillati</taxon>
        <taxon>Actinomycetota</taxon>
        <taxon>Actinomycetes</taxon>
        <taxon>Kitasatosporales</taxon>
        <taxon>Streptomycetaceae</taxon>
        <taxon>Streptomyces</taxon>
    </lineage>
</organism>
<evidence type="ECO:0000256" key="2">
    <source>
        <dbReference type="ARBA" id="ARBA00022963"/>
    </source>
</evidence>
<evidence type="ECO:0000313" key="7">
    <source>
        <dbReference type="Proteomes" id="UP000807371"/>
    </source>
</evidence>
<dbReference type="Pfam" id="PF03403">
    <property type="entry name" value="PAF-AH_p_II"/>
    <property type="match status" value="2"/>
</dbReference>
<feature type="chain" id="PRO_5045049783" evidence="5">
    <location>
        <begin position="30"/>
        <end position="399"/>
    </location>
</feature>
<evidence type="ECO:0000256" key="5">
    <source>
        <dbReference type="SAM" id="SignalP"/>
    </source>
</evidence>
<evidence type="ECO:0000313" key="6">
    <source>
        <dbReference type="EMBL" id="MBH5333431.1"/>
    </source>
</evidence>
<dbReference type="Proteomes" id="UP000807371">
    <property type="component" value="Unassembled WGS sequence"/>
</dbReference>
<feature type="compositionally biased region" description="Low complexity" evidence="4">
    <location>
        <begin position="27"/>
        <end position="42"/>
    </location>
</feature>
<keyword evidence="5" id="KW-0732">Signal</keyword>
<keyword evidence="1 6" id="KW-0378">Hydrolase</keyword>
<evidence type="ECO:0000256" key="1">
    <source>
        <dbReference type="ARBA" id="ARBA00022801"/>
    </source>
</evidence>
<dbReference type="InterPro" id="IPR029058">
    <property type="entry name" value="AB_hydrolase_fold"/>
</dbReference>
<dbReference type="GO" id="GO:0016787">
    <property type="term" value="F:hydrolase activity"/>
    <property type="evidence" value="ECO:0007669"/>
    <property type="project" value="UniProtKB-KW"/>
</dbReference>
<accession>A0ABS0NE37</accession>
<name>A0ABS0NE37_9ACTN</name>
<keyword evidence="7" id="KW-1185">Reference proteome</keyword>
<keyword evidence="3" id="KW-0443">Lipid metabolism</keyword>
<feature type="region of interest" description="Disordered" evidence="4">
    <location>
        <begin position="27"/>
        <end position="60"/>
    </location>
</feature>
<evidence type="ECO:0000256" key="4">
    <source>
        <dbReference type="SAM" id="MobiDB-lite"/>
    </source>
</evidence>
<dbReference type="Gene3D" id="3.40.50.1820">
    <property type="entry name" value="alpha/beta hydrolase"/>
    <property type="match status" value="1"/>
</dbReference>
<protein>
    <submittedName>
        <fullName evidence="6">Alpha/beta hydrolase</fullName>
    </submittedName>
</protein>
<feature type="signal peptide" evidence="5">
    <location>
        <begin position="1"/>
        <end position="29"/>
    </location>
</feature>